<gene>
    <name evidence="2" type="ORF">OE88DRAFT_1656023</name>
</gene>
<dbReference type="AlphaFoldDB" id="A0A5C3N937"/>
<evidence type="ECO:0000313" key="2">
    <source>
        <dbReference type="EMBL" id="TFK53752.1"/>
    </source>
</evidence>
<dbReference type="OrthoDB" id="3259067at2759"/>
<dbReference type="STRING" id="5364.A0A5C3N937"/>
<keyword evidence="1" id="KW-0472">Membrane</keyword>
<feature type="transmembrane region" description="Helical" evidence="1">
    <location>
        <begin position="103"/>
        <end position="129"/>
    </location>
</feature>
<proteinExistence type="predicted"/>
<dbReference type="Proteomes" id="UP000305948">
    <property type="component" value="Unassembled WGS sequence"/>
</dbReference>
<protein>
    <recommendedName>
        <fullName evidence="4">Fungal pheromone STE3G-protein-coupled receptor</fullName>
    </recommendedName>
</protein>
<feature type="transmembrane region" description="Helical" evidence="1">
    <location>
        <begin position="264"/>
        <end position="288"/>
    </location>
</feature>
<evidence type="ECO:0000256" key="1">
    <source>
        <dbReference type="SAM" id="Phobius"/>
    </source>
</evidence>
<feature type="transmembrane region" description="Helical" evidence="1">
    <location>
        <begin position="64"/>
        <end position="83"/>
    </location>
</feature>
<feature type="transmembrane region" description="Helical" evidence="1">
    <location>
        <begin position="190"/>
        <end position="210"/>
    </location>
</feature>
<sequence length="304" mass="33444">MVQYTPARSSSSVLYQRSSDLTLQSNDLALVRLFMALQLGAGLALIISTATMCISFRVKRHPTWISFCVSWIISCLSYTLLLISGYETTPDPPFSLCLCQSVLIYGVPVLTSFATLALVVHLHFSMSALLHEDQESRTIHVSWLLLCPYVLFAIVIVEALELGLAQPELIIRGIFYCRSDAGTQGKVSSLLVALAAVVGMPCEIYTAVMVYRQWPKFRYAENPQKSSLAFLLRVACFTVAAVVAFCVSMLFTSKSTISSHPESVAGNILLALVPVAAFLTAGIGMDIVRSWMFWRWSSPVTFSS</sequence>
<feature type="transmembrane region" description="Helical" evidence="1">
    <location>
        <begin position="29"/>
        <end position="52"/>
    </location>
</feature>
<reference evidence="2 3" key="1">
    <citation type="journal article" date="2019" name="Nat. Ecol. Evol.">
        <title>Megaphylogeny resolves global patterns of mushroom evolution.</title>
        <authorList>
            <person name="Varga T."/>
            <person name="Krizsan K."/>
            <person name="Foldi C."/>
            <person name="Dima B."/>
            <person name="Sanchez-Garcia M."/>
            <person name="Sanchez-Ramirez S."/>
            <person name="Szollosi G.J."/>
            <person name="Szarkandi J.G."/>
            <person name="Papp V."/>
            <person name="Albert L."/>
            <person name="Andreopoulos W."/>
            <person name="Angelini C."/>
            <person name="Antonin V."/>
            <person name="Barry K.W."/>
            <person name="Bougher N.L."/>
            <person name="Buchanan P."/>
            <person name="Buyck B."/>
            <person name="Bense V."/>
            <person name="Catcheside P."/>
            <person name="Chovatia M."/>
            <person name="Cooper J."/>
            <person name="Damon W."/>
            <person name="Desjardin D."/>
            <person name="Finy P."/>
            <person name="Geml J."/>
            <person name="Haridas S."/>
            <person name="Hughes K."/>
            <person name="Justo A."/>
            <person name="Karasinski D."/>
            <person name="Kautmanova I."/>
            <person name="Kiss B."/>
            <person name="Kocsube S."/>
            <person name="Kotiranta H."/>
            <person name="LaButti K.M."/>
            <person name="Lechner B.E."/>
            <person name="Liimatainen K."/>
            <person name="Lipzen A."/>
            <person name="Lukacs Z."/>
            <person name="Mihaltcheva S."/>
            <person name="Morgado L.N."/>
            <person name="Niskanen T."/>
            <person name="Noordeloos M.E."/>
            <person name="Ohm R.A."/>
            <person name="Ortiz-Santana B."/>
            <person name="Ovrebo C."/>
            <person name="Racz N."/>
            <person name="Riley R."/>
            <person name="Savchenko A."/>
            <person name="Shiryaev A."/>
            <person name="Soop K."/>
            <person name="Spirin V."/>
            <person name="Szebenyi C."/>
            <person name="Tomsovsky M."/>
            <person name="Tulloss R.E."/>
            <person name="Uehling J."/>
            <person name="Grigoriev I.V."/>
            <person name="Vagvolgyi C."/>
            <person name="Papp T."/>
            <person name="Martin F.M."/>
            <person name="Miettinen O."/>
            <person name="Hibbett D.S."/>
            <person name="Nagy L.G."/>
        </authorList>
    </citation>
    <scope>NUCLEOTIDE SEQUENCE [LARGE SCALE GENOMIC DNA]</scope>
    <source>
        <strain evidence="2 3">OMC1185</strain>
    </source>
</reference>
<evidence type="ECO:0000313" key="3">
    <source>
        <dbReference type="Proteomes" id="UP000305948"/>
    </source>
</evidence>
<evidence type="ECO:0008006" key="4">
    <source>
        <dbReference type="Google" id="ProtNLM"/>
    </source>
</evidence>
<keyword evidence="1" id="KW-0812">Transmembrane</keyword>
<organism evidence="2 3">
    <name type="scientific">Heliocybe sulcata</name>
    <dbReference type="NCBI Taxonomy" id="5364"/>
    <lineage>
        <taxon>Eukaryota</taxon>
        <taxon>Fungi</taxon>
        <taxon>Dikarya</taxon>
        <taxon>Basidiomycota</taxon>
        <taxon>Agaricomycotina</taxon>
        <taxon>Agaricomycetes</taxon>
        <taxon>Gloeophyllales</taxon>
        <taxon>Gloeophyllaceae</taxon>
        <taxon>Heliocybe</taxon>
    </lineage>
</organism>
<feature type="transmembrane region" description="Helical" evidence="1">
    <location>
        <begin position="141"/>
        <end position="160"/>
    </location>
</feature>
<keyword evidence="1" id="KW-1133">Transmembrane helix</keyword>
<feature type="transmembrane region" description="Helical" evidence="1">
    <location>
        <begin position="230"/>
        <end position="252"/>
    </location>
</feature>
<keyword evidence="3" id="KW-1185">Reference proteome</keyword>
<accession>A0A5C3N937</accession>
<name>A0A5C3N937_9AGAM</name>
<dbReference type="EMBL" id="ML213507">
    <property type="protein sequence ID" value="TFK53752.1"/>
    <property type="molecule type" value="Genomic_DNA"/>
</dbReference>